<reference evidence="1" key="1">
    <citation type="submission" date="2020-05" db="EMBL/GenBank/DDBJ databases">
        <title>Large-scale comparative analyses of tick genomes elucidate their genetic diversity and vector capacities.</title>
        <authorList>
            <person name="Jia N."/>
            <person name="Wang J."/>
            <person name="Shi W."/>
            <person name="Du L."/>
            <person name="Sun Y."/>
            <person name="Zhan W."/>
            <person name="Jiang J."/>
            <person name="Wang Q."/>
            <person name="Zhang B."/>
            <person name="Ji P."/>
            <person name="Sakyi L.B."/>
            <person name="Cui X."/>
            <person name="Yuan T."/>
            <person name="Jiang B."/>
            <person name="Yang W."/>
            <person name="Lam T.T.-Y."/>
            <person name="Chang Q."/>
            <person name="Ding S."/>
            <person name="Wang X."/>
            <person name="Zhu J."/>
            <person name="Ruan X."/>
            <person name="Zhao L."/>
            <person name="Wei J."/>
            <person name="Que T."/>
            <person name="Du C."/>
            <person name="Cheng J."/>
            <person name="Dai P."/>
            <person name="Han X."/>
            <person name="Huang E."/>
            <person name="Gao Y."/>
            <person name="Liu J."/>
            <person name="Shao H."/>
            <person name="Ye R."/>
            <person name="Li L."/>
            <person name="Wei W."/>
            <person name="Wang X."/>
            <person name="Wang C."/>
            <person name="Yang T."/>
            <person name="Huo Q."/>
            <person name="Li W."/>
            <person name="Guo W."/>
            <person name="Chen H."/>
            <person name="Zhou L."/>
            <person name="Ni X."/>
            <person name="Tian J."/>
            <person name="Zhou Y."/>
            <person name="Sheng Y."/>
            <person name="Liu T."/>
            <person name="Pan Y."/>
            <person name="Xia L."/>
            <person name="Li J."/>
            <person name="Zhao F."/>
            <person name="Cao W."/>
        </authorList>
    </citation>
    <scope>NUCLEOTIDE SEQUENCE</scope>
    <source>
        <strain evidence="1">Hyas-2018</strain>
    </source>
</reference>
<dbReference type="EMBL" id="CM023491">
    <property type="protein sequence ID" value="KAH6940859.1"/>
    <property type="molecule type" value="Genomic_DNA"/>
</dbReference>
<name>A0ACB7T3W3_HYAAI</name>
<evidence type="ECO:0000313" key="1">
    <source>
        <dbReference type="EMBL" id="KAH6940859.1"/>
    </source>
</evidence>
<proteinExistence type="predicted"/>
<comment type="caution">
    <text evidence="1">The sequence shown here is derived from an EMBL/GenBank/DDBJ whole genome shotgun (WGS) entry which is preliminary data.</text>
</comment>
<protein>
    <submittedName>
        <fullName evidence="1">Uncharacterized protein</fullName>
    </submittedName>
</protein>
<gene>
    <name evidence="1" type="ORF">HPB50_009086</name>
</gene>
<evidence type="ECO:0000313" key="2">
    <source>
        <dbReference type="Proteomes" id="UP000821845"/>
    </source>
</evidence>
<dbReference type="Proteomes" id="UP000821845">
    <property type="component" value="Chromosome 11"/>
</dbReference>
<organism evidence="1 2">
    <name type="scientific">Hyalomma asiaticum</name>
    <name type="common">Tick</name>
    <dbReference type="NCBI Taxonomy" id="266040"/>
    <lineage>
        <taxon>Eukaryota</taxon>
        <taxon>Metazoa</taxon>
        <taxon>Ecdysozoa</taxon>
        <taxon>Arthropoda</taxon>
        <taxon>Chelicerata</taxon>
        <taxon>Arachnida</taxon>
        <taxon>Acari</taxon>
        <taxon>Parasitiformes</taxon>
        <taxon>Ixodida</taxon>
        <taxon>Ixodoidea</taxon>
        <taxon>Ixodidae</taxon>
        <taxon>Hyalomminae</taxon>
        <taxon>Hyalomma</taxon>
    </lineage>
</organism>
<accession>A0ACB7T3W3</accession>
<keyword evidence="2" id="KW-1185">Reference proteome</keyword>
<sequence>MLFVDHLLRQKAPWEAERLQAARARIARHNSRNASCSTGQAAGDSLGTGASQGAKSADGPGCPHRIHSLDDSAVENKSISGGWAVRRLCEQPVDVLFFVFTVPGNWKRRAHLRATLIEEATVGLFNWTAVFFVGAQDNPTVALWTTFEAQVMGDVVIFPYNDTFPRLLVKFVGGMRWVLKFCPKVRTIIKMDDDIGVHPLELRRYLDEELPLKYNDLHCFVWEGGQVYRDPSNRHCVHEDELTLDIYPSYCSGRFIIMTMDTMKKLLVASRIVKAFVADDAYVTGQLALFANVGHVLINDRIDWSSSDKIESMLAGKLLFTHEYSTYGWSIGRRAEWGLVLWNNNLEHVTELKRLDLSHRLNDELYREDFDITRAFLQNGTLF</sequence>